<dbReference type="PANTHER" id="PTHR43095">
    <property type="entry name" value="SUGAR KINASE"/>
    <property type="match status" value="1"/>
</dbReference>
<dbReference type="Proteomes" id="UP000437736">
    <property type="component" value="Unassembled WGS sequence"/>
</dbReference>
<evidence type="ECO:0000256" key="1">
    <source>
        <dbReference type="ARBA" id="ARBA00009156"/>
    </source>
</evidence>
<name>A0ABW9QYG9_9ACTN</name>
<comment type="similarity">
    <text evidence="1">Belongs to the FGGY kinase family.</text>
</comment>
<accession>A0ABW9QYG9</accession>
<reference evidence="5 6" key="1">
    <citation type="submission" date="2019-11" db="EMBL/GenBank/DDBJ databases">
        <title>Acidiferrimicrobium australis gen. nov., sp. nov., an acidophilic and obligately heterotrophic, member of the Actinobacteria that catalyses dissimilatory oxido- reduction of iron isolated from metal-rich acidic water in Chile.</title>
        <authorList>
            <person name="Gonzalez D."/>
            <person name="Huber K."/>
            <person name="Hedrich S."/>
            <person name="Rojas-Villalobos C."/>
            <person name="Quatrini R."/>
            <person name="Dinamarca M.A."/>
            <person name="Schwarz A."/>
            <person name="Canales C."/>
            <person name="Nancucheo I."/>
        </authorList>
    </citation>
    <scope>NUCLEOTIDE SEQUENCE [LARGE SCALE GENOMIC DNA]</scope>
    <source>
        <strain evidence="5 6">USS-CCA1</strain>
    </source>
</reference>
<dbReference type="PANTHER" id="PTHR43095:SF5">
    <property type="entry name" value="XYLULOSE KINASE"/>
    <property type="match status" value="1"/>
</dbReference>
<evidence type="ECO:0000256" key="3">
    <source>
        <dbReference type="ARBA" id="ARBA00022679"/>
    </source>
</evidence>
<feature type="non-terminal residue" evidence="5">
    <location>
        <position position="152"/>
    </location>
</feature>
<dbReference type="GO" id="GO:0016301">
    <property type="term" value="F:kinase activity"/>
    <property type="evidence" value="ECO:0007669"/>
    <property type="project" value="UniProtKB-KW"/>
</dbReference>
<protein>
    <submittedName>
        <fullName evidence="5">Carbohydrate kinase</fullName>
    </submittedName>
</protein>
<evidence type="ECO:0000256" key="4">
    <source>
        <dbReference type="ARBA" id="ARBA00022777"/>
    </source>
</evidence>
<evidence type="ECO:0000313" key="5">
    <source>
        <dbReference type="EMBL" id="MST34714.1"/>
    </source>
</evidence>
<evidence type="ECO:0000256" key="2">
    <source>
        <dbReference type="ARBA" id="ARBA00022629"/>
    </source>
</evidence>
<dbReference type="SUPFAM" id="SSF53067">
    <property type="entry name" value="Actin-like ATPase domain"/>
    <property type="match status" value="2"/>
</dbReference>
<keyword evidence="3" id="KW-0808">Transferase</keyword>
<dbReference type="InterPro" id="IPR050406">
    <property type="entry name" value="FGGY_Carb_Kinase"/>
</dbReference>
<keyword evidence="4 5" id="KW-0418">Kinase</keyword>
<dbReference type="InterPro" id="IPR043129">
    <property type="entry name" value="ATPase_NBD"/>
</dbReference>
<dbReference type="EMBL" id="WJHE01001171">
    <property type="protein sequence ID" value="MST34714.1"/>
    <property type="molecule type" value="Genomic_DNA"/>
</dbReference>
<keyword evidence="6" id="KW-1185">Reference proteome</keyword>
<comment type="caution">
    <text evidence="5">The sequence shown here is derived from an EMBL/GenBank/DDBJ whole genome shotgun (WGS) entry which is preliminary data.</text>
</comment>
<proteinExistence type="inferred from homology"/>
<evidence type="ECO:0000313" key="6">
    <source>
        <dbReference type="Proteomes" id="UP000437736"/>
    </source>
</evidence>
<keyword evidence="2" id="KW-0119">Carbohydrate metabolism</keyword>
<keyword evidence="2" id="KW-0859">Xylose metabolism</keyword>
<feature type="non-terminal residue" evidence="5">
    <location>
        <position position="1"/>
    </location>
</feature>
<dbReference type="Gene3D" id="3.30.420.40">
    <property type="match status" value="2"/>
</dbReference>
<sequence length="152" mass="15604">TYDPVLVRLSGVDAAKLPPLRPTASVIGPVLPDVAADLGLPPATSVVAGTPDLHSAAVGAGAVGDYEAHLAISTTSWISCPVPRKKTDPFHQLATVPGVTPDRYLLVDNQDNAGRCLEWLRDRVVTASDGYADLVELAAAAPAGSGGVLFTP</sequence>
<organism evidence="5 6">
    <name type="scientific">Acidiferrimicrobium australe</name>
    <dbReference type="NCBI Taxonomy" id="2664430"/>
    <lineage>
        <taxon>Bacteria</taxon>
        <taxon>Bacillati</taxon>
        <taxon>Actinomycetota</taxon>
        <taxon>Acidimicrobiia</taxon>
        <taxon>Acidimicrobiales</taxon>
        <taxon>Acidimicrobiaceae</taxon>
        <taxon>Acidiferrimicrobium</taxon>
    </lineage>
</organism>
<gene>
    <name evidence="5" type="ORF">GHK86_18540</name>
</gene>